<keyword evidence="2" id="KW-0378">Hydrolase</keyword>
<dbReference type="PANTHER" id="PTHR43798">
    <property type="entry name" value="MONOACYLGLYCEROL LIPASE"/>
    <property type="match status" value="1"/>
</dbReference>
<evidence type="ECO:0000313" key="3">
    <source>
        <dbReference type="Proteomes" id="UP000219439"/>
    </source>
</evidence>
<dbReference type="GO" id="GO:0016020">
    <property type="term" value="C:membrane"/>
    <property type="evidence" value="ECO:0007669"/>
    <property type="project" value="TreeGrafter"/>
</dbReference>
<dbReference type="Gene3D" id="3.40.50.1820">
    <property type="entry name" value="alpha/beta hydrolase"/>
    <property type="match status" value="1"/>
</dbReference>
<proteinExistence type="predicted"/>
<organism evidence="2 3">
    <name type="scientific">Cohaesibacter gelatinilyticus</name>
    <dbReference type="NCBI Taxonomy" id="372072"/>
    <lineage>
        <taxon>Bacteria</taxon>
        <taxon>Pseudomonadati</taxon>
        <taxon>Pseudomonadota</taxon>
        <taxon>Alphaproteobacteria</taxon>
        <taxon>Hyphomicrobiales</taxon>
        <taxon>Cohaesibacteraceae</taxon>
    </lineage>
</organism>
<gene>
    <name evidence="2" type="ORF">SAMN06265368_2104</name>
</gene>
<sequence>MTEFRKVPTQSGEIIHVRIDGPEDATPVLLITGFIGVADFWNPLIELMKQDFRVISYDQRGTGQSGKYDDALSMQQLADDALTILKAVTVCPAVVLGHSMGACVGWILADKAIEHVRAIYALGGWDQADSWMQRVFEARLLAYKDSGVLAYIRATTLFMNPPAMVNCNEDAFSEAEQKMVPTIPPLSEIEDRTAAVLAFNAHAFQPAIDVPMRIACAADDWMTPIALSENLLKMNRHASFRKFDIGGHYLPKSQAIHLQQDFQSWLDDVLRG</sequence>
<dbReference type="Proteomes" id="UP000219439">
    <property type="component" value="Unassembled WGS sequence"/>
</dbReference>
<dbReference type="AlphaFoldDB" id="A0A285PCQ9"/>
<dbReference type="InterPro" id="IPR050266">
    <property type="entry name" value="AB_hydrolase_sf"/>
</dbReference>
<dbReference type="SUPFAM" id="SSF53474">
    <property type="entry name" value="alpha/beta-Hydrolases"/>
    <property type="match status" value="1"/>
</dbReference>
<dbReference type="GO" id="GO:0046464">
    <property type="term" value="P:acylglycerol catabolic process"/>
    <property type="evidence" value="ECO:0007669"/>
    <property type="project" value="TreeGrafter"/>
</dbReference>
<accession>A0A285PCQ9</accession>
<dbReference type="Pfam" id="PF00561">
    <property type="entry name" value="Abhydrolase_1"/>
    <property type="match status" value="1"/>
</dbReference>
<reference evidence="2 3" key="1">
    <citation type="submission" date="2017-09" db="EMBL/GenBank/DDBJ databases">
        <authorList>
            <person name="Ehlers B."/>
            <person name="Leendertz F.H."/>
        </authorList>
    </citation>
    <scope>NUCLEOTIDE SEQUENCE [LARGE SCALE GENOMIC DNA]</scope>
    <source>
        <strain evidence="2 3">DSM 18289</strain>
    </source>
</reference>
<feature type="domain" description="AB hydrolase-1" evidence="1">
    <location>
        <begin position="27"/>
        <end position="130"/>
    </location>
</feature>
<dbReference type="EMBL" id="OBEL01000002">
    <property type="protein sequence ID" value="SNZ19027.1"/>
    <property type="molecule type" value="Genomic_DNA"/>
</dbReference>
<dbReference type="RefSeq" id="WP_097153415.1">
    <property type="nucleotide sequence ID" value="NZ_OBEL01000002.1"/>
</dbReference>
<evidence type="ECO:0000259" key="1">
    <source>
        <dbReference type="Pfam" id="PF00561"/>
    </source>
</evidence>
<evidence type="ECO:0000313" key="2">
    <source>
        <dbReference type="EMBL" id="SNZ19027.1"/>
    </source>
</evidence>
<dbReference type="OrthoDB" id="9798888at2"/>
<dbReference type="InterPro" id="IPR029058">
    <property type="entry name" value="AB_hydrolase_fold"/>
</dbReference>
<name>A0A285PCQ9_9HYPH</name>
<protein>
    <submittedName>
        <fullName evidence="2">Aminoacrylate hydrolase</fullName>
    </submittedName>
</protein>
<dbReference type="GO" id="GO:0047372">
    <property type="term" value="F:monoacylglycerol lipase activity"/>
    <property type="evidence" value="ECO:0007669"/>
    <property type="project" value="TreeGrafter"/>
</dbReference>
<keyword evidence="3" id="KW-1185">Reference proteome</keyword>
<dbReference type="PANTHER" id="PTHR43798:SF5">
    <property type="entry name" value="MONOACYLGLYCEROL LIPASE ABHD6"/>
    <property type="match status" value="1"/>
</dbReference>
<dbReference type="InterPro" id="IPR000073">
    <property type="entry name" value="AB_hydrolase_1"/>
</dbReference>